<name>A0A453IRA2_AEGTS</name>
<accession>A0A453IRA2</accession>
<reference evidence="1" key="3">
    <citation type="journal article" date="2017" name="Nature">
        <title>Genome sequence of the progenitor of the wheat D genome Aegilops tauschii.</title>
        <authorList>
            <person name="Luo M.C."/>
            <person name="Gu Y.Q."/>
            <person name="Puiu D."/>
            <person name="Wang H."/>
            <person name="Twardziok S.O."/>
            <person name="Deal K.R."/>
            <person name="Huo N."/>
            <person name="Zhu T."/>
            <person name="Wang L."/>
            <person name="Wang Y."/>
            <person name="McGuire P.E."/>
            <person name="Liu S."/>
            <person name="Long H."/>
            <person name="Ramasamy R.K."/>
            <person name="Rodriguez J.C."/>
            <person name="Van S.L."/>
            <person name="Yuan L."/>
            <person name="Wang Z."/>
            <person name="Xia Z."/>
            <person name="Xiao L."/>
            <person name="Anderson O.D."/>
            <person name="Ouyang S."/>
            <person name="Liang Y."/>
            <person name="Zimin A.V."/>
            <person name="Pertea G."/>
            <person name="Qi P."/>
            <person name="Bennetzen J.L."/>
            <person name="Dai X."/>
            <person name="Dawson M.W."/>
            <person name="Muller H.G."/>
            <person name="Kugler K."/>
            <person name="Rivarola-Duarte L."/>
            <person name="Spannagl M."/>
            <person name="Mayer K.F.X."/>
            <person name="Lu F.H."/>
            <person name="Bevan M.W."/>
            <person name="Leroy P."/>
            <person name="Li P."/>
            <person name="You F.M."/>
            <person name="Sun Q."/>
            <person name="Liu Z."/>
            <person name="Lyons E."/>
            <person name="Wicker T."/>
            <person name="Salzberg S.L."/>
            <person name="Devos K.M."/>
            <person name="Dvorak J."/>
        </authorList>
    </citation>
    <scope>NUCLEOTIDE SEQUENCE [LARGE SCALE GENOMIC DNA]</scope>
    <source>
        <strain evidence="1">cv. AL8/78</strain>
    </source>
</reference>
<keyword evidence="2" id="KW-1185">Reference proteome</keyword>
<proteinExistence type="predicted"/>
<dbReference type="AlphaFoldDB" id="A0A453IRA2"/>
<reference evidence="1" key="4">
    <citation type="submission" date="2019-03" db="UniProtKB">
        <authorList>
            <consortium name="EnsemblPlants"/>
        </authorList>
    </citation>
    <scope>IDENTIFICATION</scope>
</reference>
<sequence length="41" mass="4195">MSTDADAVPVAVAPAKRPPINKYAFACALLASMNSVLLGYG</sequence>
<protein>
    <submittedName>
        <fullName evidence="1">Uncharacterized protein</fullName>
    </submittedName>
</protein>
<organism evidence="1 2">
    <name type="scientific">Aegilops tauschii subsp. strangulata</name>
    <name type="common">Goatgrass</name>
    <dbReference type="NCBI Taxonomy" id="200361"/>
    <lineage>
        <taxon>Eukaryota</taxon>
        <taxon>Viridiplantae</taxon>
        <taxon>Streptophyta</taxon>
        <taxon>Embryophyta</taxon>
        <taxon>Tracheophyta</taxon>
        <taxon>Spermatophyta</taxon>
        <taxon>Magnoliopsida</taxon>
        <taxon>Liliopsida</taxon>
        <taxon>Poales</taxon>
        <taxon>Poaceae</taxon>
        <taxon>BOP clade</taxon>
        <taxon>Pooideae</taxon>
        <taxon>Triticodae</taxon>
        <taxon>Triticeae</taxon>
        <taxon>Triticinae</taxon>
        <taxon>Aegilops</taxon>
    </lineage>
</organism>
<reference evidence="2" key="1">
    <citation type="journal article" date="2014" name="Science">
        <title>Ancient hybridizations among the ancestral genomes of bread wheat.</title>
        <authorList>
            <consortium name="International Wheat Genome Sequencing Consortium,"/>
            <person name="Marcussen T."/>
            <person name="Sandve S.R."/>
            <person name="Heier L."/>
            <person name="Spannagl M."/>
            <person name="Pfeifer M."/>
            <person name="Jakobsen K.S."/>
            <person name="Wulff B.B."/>
            <person name="Steuernagel B."/>
            <person name="Mayer K.F."/>
            <person name="Olsen O.A."/>
        </authorList>
    </citation>
    <scope>NUCLEOTIDE SEQUENCE [LARGE SCALE GENOMIC DNA]</scope>
    <source>
        <strain evidence="2">cv. AL8/78</strain>
    </source>
</reference>
<dbReference type="Proteomes" id="UP000015105">
    <property type="component" value="Chromosome 4D"/>
</dbReference>
<evidence type="ECO:0000313" key="1">
    <source>
        <dbReference type="EnsemblPlants" id="AET4Gv20649700.3"/>
    </source>
</evidence>
<dbReference type="Gramene" id="AET4Gv20649700.3">
    <property type="protein sequence ID" value="AET4Gv20649700.3"/>
    <property type="gene ID" value="AET4Gv20649700"/>
</dbReference>
<reference evidence="1" key="5">
    <citation type="journal article" date="2021" name="G3 (Bethesda)">
        <title>Aegilops tauschii genome assembly Aet v5.0 features greater sequence contiguity and improved annotation.</title>
        <authorList>
            <person name="Wang L."/>
            <person name="Zhu T."/>
            <person name="Rodriguez J.C."/>
            <person name="Deal K.R."/>
            <person name="Dubcovsky J."/>
            <person name="McGuire P.E."/>
            <person name="Lux T."/>
            <person name="Spannagl M."/>
            <person name="Mayer K.F.X."/>
            <person name="Baldrich P."/>
            <person name="Meyers B.C."/>
            <person name="Huo N."/>
            <person name="Gu Y.Q."/>
            <person name="Zhou H."/>
            <person name="Devos K.M."/>
            <person name="Bennetzen J.L."/>
            <person name="Unver T."/>
            <person name="Budak H."/>
            <person name="Gulick P.J."/>
            <person name="Galiba G."/>
            <person name="Kalapos B."/>
            <person name="Nelson D.R."/>
            <person name="Li P."/>
            <person name="You F.M."/>
            <person name="Luo M.C."/>
            <person name="Dvorak J."/>
        </authorList>
    </citation>
    <scope>NUCLEOTIDE SEQUENCE [LARGE SCALE GENOMIC DNA]</scope>
    <source>
        <strain evidence="1">cv. AL8/78</strain>
    </source>
</reference>
<evidence type="ECO:0000313" key="2">
    <source>
        <dbReference type="Proteomes" id="UP000015105"/>
    </source>
</evidence>
<reference evidence="2" key="2">
    <citation type="journal article" date="2017" name="Nat. Plants">
        <title>The Aegilops tauschii genome reveals multiple impacts of transposons.</title>
        <authorList>
            <person name="Zhao G."/>
            <person name="Zou C."/>
            <person name="Li K."/>
            <person name="Wang K."/>
            <person name="Li T."/>
            <person name="Gao L."/>
            <person name="Zhang X."/>
            <person name="Wang H."/>
            <person name="Yang Z."/>
            <person name="Liu X."/>
            <person name="Jiang W."/>
            <person name="Mao L."/>
            <person name="Kong X."/>
            <person name="Jiao Y."/>
            <person name="Jia J."/>
        </authorList>
    </citation>
    <scope>NUCLEOTIDE SEQUENCE [LARGE SCALE GENOMIC DNA]</scope>
    <source>
        <strain evidence="2">cv. AL8/78</strain>
    </source>
</reference>
<dbReference type="EnsemblPlants" id="AET4Gv20649700.3">
    <property type="protein sequence ID" value="AET4Gv20649700.3"/>
    <property type="gene ID" value="AET4Gv20649700"/>
</dbReference>